<organism evidence="1 2">
    <name type="scientific">Agrobacterium vitis</name>
    <name type="common">Rhizobium vitis</name>
    <dbReference type="NCBI Taxonomy" id="373"/>
    <lineage>
        <taxon>Bacteria</taxon>
        <taxon>Pseudomonadati</taxon>
        <taxon>Pseudomonadota</taxon>
        <taxon>Alphaproteobacteria</taxon>
        <taxon>Hyphomicrobiales</taxon>
        <taxon>Rhizobiaceae</taxon>
        <taxon>Rhizobium/Agrobacterium group</taxon>
        <taxon>Agrobacterium</taxon>
    </lineage>
</organism>
<name>A0A7K1RNH2_AGRVI</name>
<dbReference type="NCBIfam" id="NF010109">
    <property type="entry name" value="PRK13582.1"/>
    <property type="match status" value="1"/>
</dbReference>
<dbReference type="Proteomes" id="UP000440716">
    <property type="component" value="Unassembled WGS sequence"/>
</dbReference>
<dbReference type="Gene3D" id="3.40.50.1000">
    <property type="entry name" value="HAD superfamily/HAD-like"/>
    <property type="match status" value="1"/>
</dbReference>
<accession>A0A7K1RNH2</accession>
<dbReference type="EMBL" id="WPHU01000026">
    <property type="protein sequence ID" value="MVA59575.1"/>
    <property type="molecule type" value="Genomic_DNA"/>
</dbReference>
<dbReference type="Pfam" id="PF12710">
    <property type="entry name" value="HAD"/>
    <property type="match status" value="1"/>
</dbReference>
<keyword evidence="1" id="KW-0808">Transferase</keyword>
<evidence type="ECO:0000313" key="2">
    <source>
        <dbReference type="Proteomes" id="UP000440716"/>
    </source>
</evidence>
<reference evidence="1 2" key="1">
    <citation type="submission" date="2019-12" db="EMBL/GenBank/DDBJ databases">
        <title>Whole-genome sequencing of Allorhizobium vitis.</title>
        <authorList>
            <person name="Gan H.M."/>
            <person name="Szegedi E."/>
            <person name="Burr T."/>
            <person name="Savka M.A."/>
        </authorList>
    </citation>
    <scope>NUCLEOTIDE SEQUENCE [LARGE SCALE GENOMIC DNA]</scope>
    <source>
        <strain evidence="1 2">CG415</strain>
    </source>
</reference>
<dbReference type="InterPro" id="IPR036412">
    <property type="entry name" value="HAD-like_sf"/>
</dbReference>
<gene>
    <name evidence="1" type="primary">thrH</name>
    <name evidence="1" type="ORF">GOZ88_26170</name>
</gene>
<evidence type="ECO:0000313" key="1">
    <source>
        <dbReference type="EMBL" id="MVA59575.1"/>
    </source>
</evidence>
<dbReference type="InterPro" id="IPR023214">
    <property type="entry name" value="HAD_sf"/>
</dbReference>
<proteinExistence type="predicted"/>
<dbReference type="SUPFAM" id="SSF56784">
    <property type="entry name" value="HAD-like"/>
    <property type="match status" value="1"/>
</dbReference>
<sequence>MSPFINAPGAEKMIKICLDVEGVLLPEVWLAIAVSAGIDELKITTRDEPDYNALMRRRIAILREYKIDFDDIRVVLRTLSPLDGALEFLHQLRRDYQVALVSDSYSEFLGEFSELLNWPEIYCHSLAVSANQSVLGWRPRLLDQKPKCVKAFQALGFRVFAAGDSFNDIGMLEAADGASFIHAPSSIKSMFPHIDSCSDYSQLRQMIDWFAVGESKQP</sequence>
<dbReference type="Gene3D" id="3.90.1470.10">
    <property type="entry name" value="thrh gene product, domain 2"/>
    <property type="match status" value="1"/>
</dbReference>
<comment type="caution">
    <text evidence="1">The sequence shown here is derived from an EMBL/GenBank/DDBJ whole genome shotgun (WGS) entry which is preliminary data.</text>
</comment>
<dbReference type="GO" id="GO:0016740">
    <property type="term" value="F:transferase activity"/>
    <property type="evidence" value="ECO:0007669"/>
    <property type="project" value="UniProtKB-KW"/>
</dbReference>
<protein>
    <submittedName>
        <fullName evidence="1">Bifunctional phosphoserine phosphatase/homoserine phosphotransferase ThrH</fullName>
    </submittedName>
</protein>
<dbReference type="AlphaFoldDB" id="A0A7K1RNH2"/>